<dbReference type="eggNOG" id="COG2362">
    <property type="taxonomic scope" value="Bacteria"/>
</dbReference>
<evidence type="ECO:0000313" key="4">
    <source>
        <dbReference type="Proteomes" id="UP000003240"/>
    </source>
</evidence>
<protein>
    <submittedName>
        <fullName evidence="3">Peptidase M55 D-aminopeptidase</fullName>
    </submittedName>
</protein>
<dbReference type="EMBL" id="AFGF01000240">
    <property type="protein sequence ID" value="EGO62189.1"/>
    <property type="molecule type" value="Genomic_DNA"/>
</dbReference>
<dbReference type="PIRSF" id="PIRSF015853">
    <property type="entry name" value="Pep_DppA"/>
    <property type="match status" value="1"/>
</dbReference>
<reference evidence="3 4" key="1">
    <citation type="journal article" date="2011" name="EMBO J.">
        <title>Structural diversity of bacterial flagellar motors.</title>
        <authorList>
            <person name="Chen S."/>
            <person name="Beeby M."/>
            <person name="Murphy G.E."/>
            <person name="Leadbetter J.R."/>
            <person name="Hendrixson D.R."/>
            <person name="Briegel A."/>
            <person name="Li Z."/>
            <person name="Shi J."/>
            <person name="Tocheva E.I."/>
            <person name="Muller A."/>
            <person name="Dobro M.J."/>
            <person name="Jensen G.J."/>
        </authorList>
    </citation>
    <scope>NUCLEOTIDE SEQUENCE [LARGE SCALE GENOMIC DNA]</scope>
    <source>
        <strain evidence="3 4">DSM 6540</strain>
    </source>
</reference>
<sequence>MKVYISLDMEGIAGTVDWDQERTDRNMVRKYMTQQVEWVLEGIQESGVNLNIDEIVLADSHSKGDNVFYDIASLDDRLHLISGSPRPNYMMPTLDSACDVVFLVGYHSGIGALHGVMDHTYTSCFHKIMVNGRLMSEALLNSAYAGYHSVPVGLVVGDEALRLELMQPDAMPWARYVTTKTGLSRFAAKNRPPAALRLETIEAVRSVLESDLKTIPLYSFASPATLTIEFQTTVMADVVCLMPGIKRLDGRTVEMTQDDYKTLYNAREAIATLAVSVKGL</sequence>
<feature type="binding site" evidence="2">
    <location>
        <position position="8"/>
    </location>
    <ligand>
        <name>Zn(2+)</name>
        <dbReference type="ChEBI" id="CHEBI:29105"/>
        <label>1</label>
    </ligand>
</feature>
<keyword evidence="3" id="KW-0378">Hydrolase</keyword>
<feature type="binding site" evidence="2">
    <location>
        <position position="137"/>
    </location>
    <ligand>
        <name>Zn(2+)</name>
        <dbReference type="ChEBI" id="CHEBI:29105"/>
        <label>2</label>
    </ligand>
</feature>
<dbReference type="InterPro" id="IPR007035">
    <property type="entry name" value="Peptidase_M55"/>
</dbReference>
<dbReference type="InterPro" id="IPR027476">
    <property type="entry name" value="DppA_N"/>
</dbReference>
<keyword evidence="3" id="KW-0031">Aminopeptidase</keyword>
<gene>
    <name evidence="3" type="ORF">ALO_19547</name>
</gene>
<feature type="binding site" evidence="2">
    <location>
        <position position="8"/>
    </location>
    <ligand>
        <name>Zn(2+)</name>
        <dbReference type="ChEBI" id="CHEBI:29105"/>
        <label>2</label>
    </ligand>
</feature>
<dbReference type="GO" id="GO:0004177">
    <property type="term" value="F:aminopeptidase activity"/>
    <property type="evidence" value="ECO:0007669"/>
    <property type="project" value="UniProtKB-KW"/>
</dbReference>
<name>F7NP66_9FIRM</name>
<feature type="binding site" evidence="2">
    <location>
        <position position="107"/>
    </location>
    <ligand>
        <name>Zn(2+)</name>
        <dbReference type="ChEBI" id="CHEBI:29105"/>
        <label>2</label>
    </ligand>
</feature>
<dbReference type="SUPFAM" id="SSF63992">
    <property type="entry name" value="Dipeptide transport protein"/>
    <property type="match status" value="1"/>
</dbReference>
<dbReference type="STRING" id="1009370.ALO_19547"/>
<proteinExistence type="predicted"/>
<dbReference type="Pfam" id="PF04951">
    <property type="entry name" value="Peptidase_M55"/>
    <property type="match status" value="1"/>
</dbReference>
<dbReference type="InterPro" id="IPR036177">
    <property type="entry name" value="Peptidase_M55_sf"/>
</dbReference>
<keyword evidence="2" id="KW-0479">Metal-binding</keyword>
<feature type="active site" description="Nucleophile" evidence="1">
    <location>
        <position position="119"/>
    </location>
</feature>
<evidence type="ECO:0000256" key="2">
    <source>
        <dbReference type="PIRSR" id="PIRSR015853-2"/>
    </source>
</evidence>
<accession>F7NP66</accession>
<dbReference type="OrthoDB" id="9785420at2"/>
<dbReference type="RefSeq" id="WP_004099155.1">
    <property type="nucleotide sequence ID" value="NZ_AFGF01000240.1"/>
</dbReference>
<keyword evidence="4" id="KW-1185">Reference proteome</keyword>
<dbReference type="Proteomes" id="UP000003240">
    <property type="component" value="Unassembled WGS sequence"/>
</dbReference>
<evidence type="ECO:0000256" key="1">
    <source>
        <dbReference type="PIRSR" id="PIRSR015853-1"/>
    </source>
</evidence>
<comment type="caution">
    <text evidence="3">The sequence shown here is derived from an EMBL/GenBank/DDBJ whole genome shotgun (WGS) entry which is preliminary data.</text>
</comment>
<dbReference type="AlphaFoldDB" id="F7NP66"/>
<evidence type="ECO:0000313" key="3">
    <source>
        <dbReference type="EMBL" id="EGO62189.1"/>
    </source>
</evidence>
<dbReference type="Gene3D" id="3.40.50.10780">
    <property type="entry name" value="Dipeptide transport protein"/>
    <property type="match status" value="1"/>
</dbReference>
<dbReference type="GO" id="GO:0046872">
    <property type="term" value="F:metal ion binding"/>
    <property type="evidence" value="ECO:0007669"/>
    <property type="project" value="UniProtKB-KW"/>
</dbReference>
<keyword evidence="3" id="KW-0645">Protease</keyword>
<keyword evidence="2" id="KW-0862">Zinc</keyword>
<organism evidence="3 4">
    <name type="scientific">Acetonema longum DSM 6540</name>
    <dbReference type="NCBI Taxonomy" id="1009370"/>
    <lineage>
        <taxon>Bacteria</taxon>
        <taxon>Bacillati</taxon>
        <taxon>Bacillota</taxon>
        <taxon>Negativicutes</taxon>
        <taxon>Acetonemataceae</taxon>
        <taxon>Acetonema</taxon>
    </lineage>
</organism>
<feature type="binding site" evidence="2">
    <location>
        <position position="61"/>
    </location>
    <ligand>
        <name>Zn(2+)</name>
        <dbReference type="ChEBI" id="CHEBI:29105"/>
        <label>2</label>
    </ligand>
</feature>
<feature type="binding site" evidence="2">
    <location>
        <position position="10"/>
    </location>
    <ligand>
        <name>Zn(2+)</name>
        <dbReference type="ChEBI" id="CHEBI:29105"/>
        <label>1</label>
    </ligand>
</feature>
<dbReference type="Gene3D" id="3.30.1360.130">
    <property type="entry name" value="Dipeptide transport protein"/>
    <property type="match status" value="1"/>
</dbReference>